<feature type="compositionally biased region" description="Polar residues" evidence="1">
    <location>
        <begin position="111"/>
        <end position="125"/>
    </location>
</feature>
<feature type="region of interest" description="Disordered" evidence="1">
    <location>
        <begin position="78"/>
        <end position="171"/>
    </location>
</feature>
<dbReference type="PANTHER" id="PTHR35392">
    <property type="entry name" value="ZN(II)2CYS6 TRANSCRIPTION FACTOR (EUROFUNG)-RELATED-RELATED"/>
    <property type="match status" value="1"/>
</dbReference>
<feature type="compositionally biased region" description="Low complexity" evidence="1">
    <location>
        <begin position="83"/>
        <end position="96"/>
    </location>
</feature>
<evidence type="ECO:0000313" key="2">
    <source>
        <dbReference type="EMBL" id="KAK0615151.1"/>
    </source>
</evidence>
<feature type="region of interest" description="Disordered" evidence="1">
    <location>
        <begin position="192"/>
        <end position="229"/>
    </location>
</feature>
<protein>
    <recommendedName>
        <fullName evidence="4">Zn(2)-C6 fungal-type domain-containing protein</fullName>
    </recommendedName>
</protein>
<evidence type="ECO:0000313" key="3">
    <source>
        <dbReference type="Proteomes" id="UP001174934"/>
    </source>
</evidence>
<evidence type="ECO:0000256" key="1">
    <source>
        <dbReference type="SAM" id="MobiDB-lite"/>
    </source>
</evidence>
<dbReference type="PANTHER" id="PTHR35392:SF3">
    <property type="entry name" value="ZN(2)-C6 FUNGAL-TYPE DOMAIN-CONTAINING PROTEIN"/>
    <property type="match status" value="1"/>
</dbReference>
<feature type="compositionally biased region" description="Basic and acidic residues" evidence="1">
    <location>
        <begin position="201"/>
        <end position="229"/>
    </location>
</feature>
<dbReference type="EMBL" id="JAULSR010000007">
    <property type="protein sequence ID" value="KAK0615151.1"/>
    <property type="molecule type" value="Genomic_DNA"/>
</dbReference>
<comment type="caution">
    <text evidence="2">The sequence shown here is derived from an EMBL/GenBank/DDBJ whole genome shotgun (WGS) entry which is preliminary data.</text>
</comment>
<dbReference type="Proteomes" id="UP001174934">
    <property type="component" value="Unassembled WGS sequence"/>
</dbReference>
<accession>A0AA39WGW1</accession>
<organism evidence="2 3">
    <name type="scientific">Bombardia bombarda</name>
    <dbReference type="NCBI Taxonomy" id="252184"/>
    <lineage>
        <taxon>Eukaryota</taxon>
        <taxon>Fungi</taxon>
        <taxon>Dikarya</taxon>
        <taxon>Ascomycota</taxon>
        <taxon>Pezizomycotina</taxon>
        <taxon>Sordariomycetes</taxon>
        <taxon>Sordariomycetidae</taxon>
        <taxon>Sordariales</taxon>
        <taxon>Lasiosphaeriaceae</taxon>
        <taxon>Bombardia</taxon>
    </lineage>
</organism>
<keyword evidence="3" id="KW-1185">Reference proteome</keyword>
<dbReference type="InterPro" id="IPR052973">
    <property type="entry name" value="Fungal_sec-metab_reg_TF"/>
</dbReference>
<reference evidence="2" key="1">
    <citation type="submission" date="2023-06" db="EMBL/GenBank/DDBJ databases">
        <title>Genome-scale phylogeny and comparative genomics of the fungal order Sordariales.</title>
        <authorList>
            <consortium name="Lawrence Berkeley National Laboratory"/>
            <person name="Hensen N."/>
            <person name="Bonometti L."/>
            <person name="Westerberg I."/>
            <person name="Brannstrom I.O."/>
            <person name="Guillou S."/>
            <person name="Cros-Aarteil S."/>
            <person name="Calhoun S."/>
            <person name="Haridas S."/>
            <person name="Kuo A."/>
            <person name="Mondo S."/>
            <person name="Pangilinan J."/>
            <person name="Riley R."/>
            <person name="LaButti K."/>
            <person name="Andreopoulos B."/>
            <person name="Lipzen A."/>
            <person name="Chen C."/>
            <person name="Yanf M."/>
            <person name="Daum C."/>
            <person name="Ng V."/>
            <person name="Clum A."/>
            <person name="Steindorff A."/>
            <person name="Ohm R."/>
            <person name="Martin F."/>
            <person name="Silar P."/>
            <person name="Natvig D."/>
            <person name="Lalanne C."/>
            <person name="Gautier V."/>
            <person name="Ament-velasquez S.L."/>
            <person name="Kruys A."/>
            <person name="Hutchinson M.I."/>
            <person name="Powell A.J."/>
            <person name="Barry K."/>
            <person name="Miller A.N."/>
            <person name="Grigoriev I.V."/>
            <person name="Debuchy R."/>
            <person name="Gladieux P."/>
            <person name="Thoren M.H."/>
            <person name="Johannesson H."/>
        </authorList>
    </citation>
    <scope>NUCLEOTIDE SEQUENCE</scope>
    <source>
        <strain evidence="2">SMH3391-2</strain>
    </source>
</reference>
<evidence type="ECO:0008006" key="4">
    <source>
        <dbReference type="Google" id="ProtNLM"/>
    </source>
</evidence>
<proteinExistence type="predicted"/>
<sequence length="655" mass="73726">MPGYDARNWSYSDPGQLAFSAPSGREFDVLLGRGIDRYSDLPVAPAAPNVHPVAQSAKPHQHQQVSLSFVHRVQPTGAKISSKEGVSASGSSPSAIDRSEESSFAVHRSETPVSSVSRGTTTDVSSWLVPTPNPPPKALPLLAYGPPPPLKSLPKRGPTSHGSSRDADDEFVVSSEEIEAAATNVPRLGPCSRVWTLPPKVKPDDGTPSKRKRDSHDVAKDGPKRRGAYTDELMKRNTALTRILKSCIRCRMNRGRCNPDPEEPNGPCLTCKGITGPTLSKMPCYRYIVTDASLYREQKAPYQLFTKRWQSMDIVDIPASGWASPDIRTIEVANYVGASFRIHVKEFIPVEGDILEEVWMTSHGMQKVPIPRYAVADMQQTADEMKGFIERNVSNFINMTVGDLDQLLWETYNMAFRHLGNAQVCCEHTLEERNLLCNTFRLWVTCRLISNSVHICSEEKLGGQPIYAPGTSQHGKVSMPLIMTAQFECINYTAFLRPWSKAILKQLNELVLAKKREYWLTIYFTMFVLLHSCAMITRRDAEFARQFDMKNQYANPESIRAHHSGVQTMLAHFHYINKGVIPFSLPHTEAGKQELAKAANLTDEQVKFVWKTSDMTNEPRRAAYMKYIRERDEVGDDLYWVSMLYDKDWKPRSND</sequence>
<name>A0AA39WGW1_9PEZI</name>
<dbReference type="AlphaFoldDB" id="A0AA39WGW1"/>
<gene>
    <name evidence="2" type="ORF">B0T17DRAFT_498062</name>
</gene>